<protein>
    <submittedName>
        <fullName evidence="1">Uncharacterized protein</fullName>
    </submittedName>
</protein>
<organism evidence="1 2">
    <name type="scientific">Bacteroides fragilis str. 3988T(B)14</name>
    <dbReference type="NCBI Taxonomy" id="1339315"/>
    <lineage>
        <taxon>Bacteria</taxon>
        <taxon>Pseudomonadati</taxon>
        <taxon>Bacteroidota</taxon>
        <taxon>Bacteroidia</taxon>
        <taxon>Bacteroidales</taxon>
        <taxon>Bacteroidaceae</taxon>
        <taxon>Bacteroides</taxon>
    </lineage>
</organism>
<dbReference type="Proteomes" id="UP000020529">
    <property type="component" value="Unassembled WGS sequence"/>
</dbReference>
<dbReference type="AlphaFoldDB" id="A0A015VXW1"/>
<proteinExistence type="predicted"/>
<evidence type="ECO:0000313" key="2">
    <source>
        <dbReference type="Proteomes" id="UP000020529"/>
    </source>
</evidence>
<evidence type="ECO:0000313" key="1">
    <source>
        <dbReference type="EMBL" id="EXY73035.1"/>
    </source>
</evidence>
<reference evidence="1 2" key="1">
    <citation type="submission" date="2014-02" db="EMBL/GenBank/DDBJ databases">
        <authorList>
            <person name="Sears C."/>
            <person name="Carroll K."/>
            <person name="Sack B.R."/>
            <person name="Qadri F."/>
            <person name="Myers L.L."/>
            <person name="Chung G.-T."/>
            <person name="Escheverria P."/>
            <person name="Fraser C.M."/>
            <person name="Sadzewicz L."/>
            <person name="Shefchek K.A."/>
            <person name="Tallon L."/>
            <person name="Das S.P."/>
            <person name="Daugherty S."/>
            <person name="Mongodin E.F."/>
        </authorList>
    </citation>
    <scope>NUCLEOTIDE SEQUENCE [LARGE SCALE GENOMIC DNA]</scope>
    <source>
        <strain evidence="2">3988T(B)14</strain>
    </source>
</reference>
<sequence length="43" mass="5336">MDFRLKTYHSEHYDRYKMLYCTHSNVSFQKRNLTLQPSLQKIN</sequence>
<accession>A0A015VXW1</accession>
<comment type="caution">
    <text evidence="1">The sequence shown here is derived from an EMBL/GenBank/DDBJ whole genome shotgun (WGS) entry which is preliminary data.</text>
</comment>
<dbReference type="EMBL" id="JGCY01000380">
    <property type="protein sequence ID" value="EXY73035.1"/>
    <property type="molecule type" value="Genomic_DNA"/>
</dbReference>
<name>A0A015VXW1_BACFG</name>
<gene>
    <name evidence="1" type="ORF">M124_3202</name>
</gene>